<dbReference type="STRING" id="416874.SAMN04487958_10980"/>
<gene>
    <name evidence="1" type="ORF">SAMN04487958_10980</name>
</gene>
<dbReference type="EMBL" id="FOGS01000009">
    <property type="protein sequence ID" value="SES20472.1"/>
    <property type="molecule type" value="Genomic_DNA"/>
</dbReference>
<name>A0A1H9VFP5_9GAMM</name>
<dbReference type="Proteomes" id="UP000198505">
    <property type="component" value="Unassembled WGS sequence"/>
</dbReference>
<reference evidence="2" key="1">
    <citation type="submission" date="2016-10" db="EMBL/GenBank/DDBJ databases">
        <authorList>
            <person name="Varghese N."/>
            <person name="Submissions S."/>
        </authorList>
    </citation>
    <scope>NUCLEOTIDE SEQUENCE [LARGE SCALE GENOMIC DNA]</scope>
    <source>
        <strain evidence="2">CGMCC 1.6495</strain>
    </source>
</reference>
<organism evidence="1 2">
    <name type="scientific">Vreelandella subterranea</name>
    <dbReference type="NCBI Taxonomy" id="416874"/>
    <lineage>
        <taxon>Bacteria</taxon>
        <taxon>Pseudomonadati</taxon>
        <taxon>Pseudomonadota</taxon>
        <taxon>Gammaproteobacteria</taxon>
        <taxon>Oceanospirillales</taxon>
        <taxon>Halomonadaceae</taxon>
        <taxon>Vreelandella</taxon>
    </lineage>
</organism>
<evidence type="ECO:0000313" key="1">
    <source>
        <dbReference type="EMBL" id="SES20472.1"/>
    </source>
</evidence>
<evidence type="ECO:0000313" key="2">
    <source>
        <dbReference type="Proteomes" id="UP000198505"/>
    </source>
</evidence>
<dbReference type="AlphaFoldDB" id="A0A1H9VFP5"/>
<keyword evidence="2" id="KW-1185">Reference proteome</keyword>
<proteinExistence type="predicted"/>
<protein>
    <submittedName>
        <fullName evidence="1">Ribonuclease toxin, BrnT, of type II toxin-antitoxin system</fullName>
    </submittedName>
</protein>
<accession>A0A1H9VFP5</accession>
<sequence length="111" mass="12921">MTATLVVEYKKHTMCYALLMKAITWNPEKNKLLQEERNISFEDVVLHISTEGILDMFEHPNQERYPGQQIHVIEMEGYAYQVPFVESEDEVFLKTIIPSRKATETYLGGPK</sequence>